<evidence type="ECO:0000313" key="3">
    <source>
        <dbReference type="Proteomes" id="UP000429785"/>
    </source>
</evidence>
<dbReference type="Proteomes" id="UP000429785">
    <property type="component" value="Unassembled WGS sequence"/>
</dbReference>
<dbReference type="RefSeq" id="WP_152132966.1">
    <property type="nucleotide sequence ID" value="NZ_WELG01000133.1"/>
</dbReference>
<evidence type="ECO:0000313" key="2">
    <source>
        <dbReference type="EMBL" id="KAB7521642.1"/>
    </source>
</evidence>
<feature type="domain" description="Reverse transcriptase Ty1/copia-type" evidence="1">
    <location>
        <begin position="1"/>
        <end position="80"/>
    </location>
</feature>
<dbReference type="OrthoDB" id="657277at2"/>
<reference evidence="2 3" key="1">
    <citation type="submission" date="2019-10" db="EMBL/GenBank/DDBJ databases">
        <title>Muricauda olearia CL-SS4 JCM15563 genome.</title>
        <authorList>
            <person name="Liu L."/>
        </authorList>
    </citation>
    <scope>NUCLEOTIDE SEQUENCE [LARGE SCALE GENOMIC DNA]</scope>
    <source>
        <strain evidence="2 3">CL-SS4</strain>
    </source>
</reference>
<dbReference type="InterPro" id="IPR013103">
    <property type="entry name" value="RVT_2"/>
</dbReference>
<feature type="non-terminal residue" evidence="2">
    <location>
        <position position="1"/>
    </location>
</feature>
<protein>
    <recommendedName>
        <fullName evidence="1">Reverse transcriptase Ty1/copia-type domain-containing protein</fullName>
    </recommendedName>
</protein>
<sequence>IYGLKQASRAWNIKFDQAVKSFGFDQNIDEPCVYKKGSGKAVAFLVLYVDDILLIGNDVGILSSTKVWLSSQFQIKDLGERV</sequence>
<dbReference type="EMBL" id="WELG01000133">
    <property type="protein sequence ID" value="KAB7521642.1"/>
    <property type="molecule type" value="Genomic_DNA"/>
</dbReference>
<proteinExistence type="predicted"/>
<name>A0A6I1DXB8_9FLAO</name>
<dbReference type="AlphaFoldDB" id="A0A6I1DXB8"/>
<dbReference type="Pfam" id="PF07727">
    <property type="entry name" value="RVT_2"/>
    <property type="match status" value="1"/>
</dbReference>
<accession>A0A6I1DXB8</accession>
<gene>
    <name evidence="2" type="ORF">F8C76_18165</name>
</gene>
<comment type="caution">
    <text evidence="2">The sequence shown here is derived from an EMBL/GenBank/DDBJ whole genome shotgun (WGS) entry which is preliminary data.</text>
</comment>
<organism evidence="2 3">
    <name type="scientific">Flagellimonas olearia</name>
    <dbReference type="NCBI Taxonomy" id="552546"/>
    <lineage>
        <taxon>Bacteria</taxon>
        <taxon>Pseudomonadati</taxon>
        <taxon>Bacteroidota</taxon>
        <taxon>Flavobacteriia</taxon>
        <taxon>Flavobacteriales</taxon>
        <taxon>Flavobacteriaceae</taxon>
        <taxon>Flagellimonas</taxon>
    </lineage>
</organism>
<evidence type="ECO:0000259" key="1">
    <source>
        <dbReference type="Pfam" id="PF07727"/>
    </source>
</evidence>